<dbReference type="NCBIfam" id="NF038083">
    <property type="entry name" value="CU044_5270_fam"/>
    <property type="match status" value="1"/>
</dbReference>
<sequence length="363" mass="38727">MNRSIGPSDTQIDQMRENVFARIGESLPALEHAAGRSRQVLEGPTPIVLDRRPEATPHAAQKRRNGSFLTRRLSAISLAAAALVAILVIGNAFGWGPSGGATAEAASLLEQAAVATIQTSDPTVGPDQFLQISTHAVFATYAVGPNDDPKNLASRSVFLTPSTSTLYMPADKSGEWVWQRTALKPDTFFSEKAKVYALDQWKHLGPDERTGTFRAPDGNFDGSPWLGEDLAAMPSDPGALLSYFYETSNGGSNSPEENAMVRISDVLRSGLAPAELRAALYRAFAMIPGVTVVERSATLNGQVGVAIGRQDPTRDFRQDIIVDPATGLLIGERQVQVKADANVPANTVIGWTSVTTTVVDSAP</sequence>
<keyword evidence="4" id="KW-1185">Reference proteome</keyword>
<evidence type="ECO:0008006" key="5">
    <source>
        <dbReference type="Google" id="ProtNLM"/>
    </source>
</evidence>
<reference evidence="3 4" key="1">
    <citation type="submission" date="2019-03" db="EMBL/GenBank/DDBJ databases">
        <title>Genomics of glacier-inhabiting Cryobacterium strains.</title>
        <authorList>
            <person name="Liu Q."/>
            <person name="Xin Y.-H."/>
        </authorList>
    </citation>
    <scope>NUCLEOTIDE SEQUENCE [LARGE SCALE GENOMIC DNA]</scope>
    <source>
        <strain evidence="3 4">Sr47</strain>
    </source>
</reference>
<accession>A0A4R8UGZ2</accession>
<keyword evidence="2" id="KW-0472">Membrane</keyword>
<dbReference type="AlphaFoldDB" id="A0A4R8UGZ2"/>
<evidence type="ECO:0000313" key="3">
    <source>
        <dbReference type="EMBL" id="TFB51975.1"/>
    </source>
</evidence>
<dbReference type="InterPro" id="IPR047789">
    <property type="entry name" value="CU044_5270-like"/>
</dbReference>
<proteinExistence type="predicted"/>
<evidence type="ECO:0000256" key="1">
    <source>
        <dbReference type="SAM" id="MobiDB-lite"/>
    </source>
</evidence>
<feature type="transmembrane region" description="Helical" evidence="2">
    <location>
        <begin position="73"/>
        <end position="95"/>
    </location>
</feature>
<comment type="caution">
    <text evidence="3">The sequence shown here is derived from an EMBL/GenBank/DDBJ whole genome shotgun (WGS) entry which is preliminary data.</text>
</comment>
<protein>
    <recommendedName>
        <fullName evidence="5">CU044_5270 family protein</fullName>
    </recommendedName>
</protein>
<dbReference type="OrthoDB" id="3387554at2"/>
<keyword evidence="2" id="KW-0812">Transmembrane</keyword>
<dbReference type="EMBL" id="SOEZ01000038">
    <property type="protein sequence ID" value="TFB51975.1"/>
    <property type="molecule type" value="Genomic_DNA"/>
</dbReference>
<organism evidence="3 4">
    <name type="scientific">Cryobacterium tagatosivorans</name>
    <dbReference type="NCBI Taxonomy" id="1259199"/>
    <lineage>
        <taxon>Bacteria</taxon>
        <taxon>Bacillati</taxon>
        <taxon>Actinomycetota</taxon>
        <taxon>Actinomycetes</taxon>
        <taxon>Micrococcales</taxon>
        <taxon>Microbacteriaceae</taxon>
        <taxon>Cryobacterium</taxon>
    </lineage>
</organism>
<gene>
    <name evidence="3" type="ORF">E3O23_07265</name>
</gene>
<feature type="region of interest" description="Disordered" evidence="1">
    <location>
        <begin position="41"/>
        <end position="64"/>
    </location>
</feature>
<evidence type="ECO:0000313" key="4">
    <source>
        <dbReference type="Proteomes" id="UP000297866"/>
    </source>
</evidence>
<keyword evidence="2" id="KW-1133">Transmembrane helix</keyword>
<dbReference type="RefSeq" id="WP_134489601.1">
    <property type="nucleotide sequence ID" value="NZ_SOEZ01000038.1"/>
</dbReference>
<evidence type="ECO:0000256" key="2">
    <source>
        <dbReference type="SAM" id="Phobius"/>
    </source>
</evidence>
<dbReference type="Proteomes" id="UP000297866">
    <property type="component" value="Unassembled WGS sequence"/>
</dbReference>
<name>A0A4R8UGZ2_9MICO</name>